<dbReference type="InterPro" id="IPR029787">
    <property type="entry name" value="Nucleotide_cyclase"/>
</dbReference>
<evidence type="ECO:0000259" key="4">
    <source>
        <dbReference type="PROSITE" id="PS50887"/>
    </source>
</evidence>
<dbReference type="FunFam" id="3.30.70.270:FF:000001">
    <property type="entry name" value="Diguanylate cyclase domain protein"/>
    <property type="match status" value="1"/>
</dbReference>
<evidence type="ECO:0000313" key="5">
    <source>
        <dbReference type="EMBL" id="ABM96282.1"/>
    </source>
</evidence>
<dbReference type="InterPro" id="IPR052155">
    <property type="entry name" value="Biofilm_reg_signaling"/>
</dbReference>
<dbReference type="CDD" id="cd01949">
    <property type="entry name" value="GGDEF"/>
    <property type="match status" value="1"/>
</dbReference>
<dbReference type="SUPFAM" id="SSF55073">
    <property type="entry name" value="Nucleotide cyclase"/>
    <property type="match status" value="1"/>
</dbReference>
<dbReference type="PANTHER" id="PTHR44757">
    <property type="entry name" value="DIGUANYLATE CYCLASE DGCP"/>
    <property type="match status" value="1"/>
</dbReference>
<dbReference type="PANTHER" id="PTHR44757:SF2">
    <property type="entry name" value="BIOFILM ARCHITECTURE MAINTENANCE PROTEIN MBAA"/>
    <property type="match status" value="1"/>
</dbReference>
<sequence>MPRRRHFLDAANAPAADGRDMRAPAEAADAPGNLLPTASIVGQAMGEARRALGLVLVGAAVLLAMLVGERWLSSTAEQAAARRHAEALRVAGAMRLVDLERTTAAQMAVITGQPRWVERFDSQRLEFERLQAEARSLAPAHAIERFDSETLSATAELEDMRESAFEAVTVGAADVARKIFEGNRYREQSALLQQAIADFSEATVAAAGAEINALRRRNALFGAGLLVCGGLLGAFLWRRLAGSRTRFLHAEQRVKHLAASDLLTGLPNRAALHDEMAAAMARAERAGTHLAVLMIDLDRFKPINDRHGHLVGDRVLKEVARRLCHILRGGETCARYGGDEFVVLVDDDVQPSAAHHLAERVVRAMSEPMQIGPLSVTIGATVGIARFPDDGRDADELLRKADSALYRAKAESRGGLSFYNVGLDELVAERAALEQAMRDGLTRGEFVAYFQPIVELNSQRVQSVELLARWQHPQRGLLPPAQFIALAEDAGLIGALMLSVLRNAFAELPALPAHWRVSVNVAPQQIQDETLVPQLLALLAEHGVPPARLDVELTETALVRDTSAARRVMRDLKLAGFTVTLDDFGTGHSSLAYLAELDFDKIKIDRSFVHTLRERPQSAKVVDAIIGLSRSLGVPAVAEGIETEADATRLLRMGCALGQGYLFGRPVPAGELPGLGEGPRATAA</sequence>
<feature type="domain" description="GGDEF" evidence="4">
    <location>
        <begin position="288"/>
        <end position="421"/>
    </location>
</feature>
<dbReference type="HOGENOM" id="CLU_000445_70_50_4"/>
<dbReference type="Pfam" id="PF00563">
    <property type="entry name" value="EAL"/>
    <property type="match status" value="1"/>
</dbReference>
<dbReference type="eggNOG" id="COG5001">
    <property type="taxonomic scope" value="Bacteria"/>
</dbReference>
<dbReference type="RefSeq" id="WP_011830903.1">
    <property type="nucleotide sequence ID" value="NC_008825.1"/>
</dbReference>
<dbReference type="EMBL" id="CP000555">
    <property type="protein sequence ID" value="ABM96282.1"/>
    <property type="molecule type" value="Genomic_DNA"/>
</dbReference>
<feature type="region of interest" description="Disordered" evidence="1">
    <location>
        <begin position="1"/>
        <end position="29"/>
    </location>
</feature>
<dbReference type="SMART" id="SM00267">
    <property type="entry name" value="GGDEF"/>
    <property type="match status" value="1"/>
</dbReference>
<evidence type="ECO:0000259" key="3">
    <source>
        <dbReference type="PROSITE" id="PS50883"/>
    </source>
</evidence>
<dbReference type="PROSITE" id="PS50887">
    <property type="entry name" value="GGDEF"/>
    <property type="match status" value="1"/>
</dbReference>
<dbReference type="Gene3D" id="3.20.20.450">
    <property type="entry name" value="EAL domain"/>
    <property type="match status" value="1"/>
</dbReference>
<feature type="transmembrane region" description="Helical" evidence="2">
    <location>
        <begin position="51"/>
        <end position="68"/>
    </location>
</feature>
<gene>
    <name evidence="5" type="ordered locus">Mpe_A3329</name>
</gene>
<dbReference type="NCBIfam" id="TIGR00254">
    <property type="entry name" value="GGDEF"/>
    <property type="match status" value="1"/>
</dbReference>
<dbReference type="InterPro" id="IPR035919">
    <property type="entry name" value="EAL_sf"/>
</dbReference>
<dbReference type="STRING" id="420662.Mpe_A3329"/>
<keyword evidence="2" id="KW-0472">Membrane</keyword>
<dbReference type="Pfam" id="PF00990">
    <property type="entry name" value="GGDEF"/>
    <property type="match status" value="1"/>
</dbReference>
<keyword evidence="2" id="KW-0812">Transmembrane</keyword>
<dbReference type="Proteomes" id="UP000000366">
    <property type="component" value="Chromosome"/>
</dbReference>
<dbReference type="InterPro" id="IPR001633">
    <property type="entry name" value="EAL_dom"/>
</dbReference>
<reference evidence="5 6" key="1">
    <citation type="journal article" date="2007" name="J. Bacteriol.">
        <title>Whole-genome analysis of the methyl tert-butyl ether-degrading beta-proteobacterium Methylibium petroleiphilum PM1.</title>
        <authorList>
            <person name="Kane S.R."/>
            <person name="Chakicherla A.Y."/>
            <person name="Chain P.S.G."/>
            <person name="Schmidt R."/>
            <person name="Shin M.W."/>
            <person name="Legler T.C."/>
            <person name="Scow K.M."/>
            <person name="Larimer F.W."/>
            <person name="Lucas S.M."/>
            <person name="Richardson P.M."/>
            <person name="Hristova K.R."/>
        </authorList>
    </citation>
    <scope>NUCLEOTIDE SEQUENCE [LARGE SCALE GENOMIC DNA]</scope>
    <source>
        <strain evidence="6">ATCC BAA-1232 / LMG 22953 / PM1</strain>
    </source>
</reference>
<dbReference type="InterPro" id="IPR000160">
    <property type="entry name" value="GGDEF_dom"/>
</dbReference>
<dbReference type="PROSITE" id="PS50883">
    <property type="entry name" value="EAL"/>
    <property type="match status" value="1"/>
</dbReference>
<dbReference type="Gene3D" id="3.30.70.270">
    <property type="match status" value="1"/>
</dbReference>
<name>A2SL43_METPP</name>
<evidence type="ECO:0000256" key="1">
    <source>
        <dbReference type="SAM" id="MobiDB-lite"/>
    </source>
</evidence>
<evidence type="ECO:0000256" key="2">
    <source>
        <dbReference type="SAM" id="Phobius"/>
    </source>
</evidence>
<organism evidence="5 6">
    <name type="scientific">Methylibium petroleiphilum (strain ATCC BAA-1232 / LMG 22953 / PM1)</name>
    <dbReference type="NCBI Taxonomy" id="420662"/>
    <lineage>
        <taxon>Bacteria</taxon>
        <taxon>Pseudomonadati</taxon>
        <taxon>Pseudomonadota</taxon>
        <taxon>Betaproteobacteria</taxon>
        <taxon>Burkholderiales</taxon>
        <taxon>Sphaerotilaceae</taxon>
        <taxon>Methylibium</taxon>
    </lineage>
</organism>
<feature type="domain" description="EAL" evidence="3">
    <location>
        <begin position="430"/>
        <end position="680"/>
    </location>
</feature>
<dbReference type="InterPro" id="IPR043128">
    <property type="entry name" value="Rev_trsase/Diguanyl_cyclase"/>
</dbReference>
<keyword evidence="6" id="KW-1185">Reference proteome</keyword>
<dbReference type="SMART" id="SM00052">
    <property type="entry name" value="EAL"/>
    <property type="match status" value="1"/>
</dbReference>
<protein>
    <submittedName>
        <fullName evidence="5">Diguanylate cyclase/phosphodiesterase</fullName>
    </submittedName>
</protein>
<dbReference type="SUPFAM" id="SSF141868">
    <property type="entry name" value="EAL domain-like"/>
    <property type="match status" value="1"/>
</dbReference>
<evidence type="ECO:0000313" key="6">
    <source>
        <dbReference type="Proteomes" id="UP000000366"/>
    </source>
</evidence>
<dbReference type="GO" id="GO:0003824">
    <property type="term" value="F:catalytic activity"/>
    <property type="evidence" value="ECO:0007669"/>
    <property type="project" value="UniProtKB-ARBA"/>
</dbReference>
<accession>A2SL43</accession>
<dbReference type="CDD" id="cd01948">
    <property type="entry name" value="EAL"/>
    <property type="match status" value="1"/>
</dbReference>
<proteinExistence type="predicted"/>
<dbReference type="KEGG" id="mpt:Mpe_A3329"/>
<dbReference type="AlphaFoldDB" id="A2SL43"/>
<feature type="transmembrane region" description="Helical" evidence="2">
    <location>
        <begin position="219"/>
        <end position="237"/>
    </location>
</feature>
<keyword evidence="2" id="KW-1133">Transmembrane helix</keyword>